<dbReference type="Gene3D" id="3.40.198.10">
    <property type="entry name" value="Delta-endotoxin CytB-like"/>
    <property type="match status" value="1"/>
</dbReference>
<comment type="similarity">
    <text evidence="1">Belongs to the cyt1/cyt2 endotoxin family.</text>
</comment>
<evidence type="ECO:0000256" key="1">
    <source>
        <dbReference type="ARBA" id="ARBA00009676"/>
    </source>
</evidence>
<dbReference type="Proteomes" id="UP001522868">
    <property type="component" value="Unassembled WGS sequence"/>
</dbReference>
<keyword evidence="2" id="KW-0749">Sporulation</keyword>
<organism evidence="3 4">
    <name type="scientific">Streptomyces lichenis</name>
    <dbReference type="NCBI Taxonomy" id="2306967"/>
    <lineage>
        <taxon>Bacteria</taxon>
        <taxon>Bacillati</taxon>
        <taxon>Actinomycetota</taxon>
        <taxon>Actinomycetes</taxon>
        <taxon>Kitasatosporales</taxon>
        <taxon>Streptomycetaceae</taxon>
        <taxon>Streptomyces</taxon>
    </lineage>
</organism>
<sequence>MADVSATGATGKATFRTVFAVEGAAAESAREVEARFQHAIAPATVDFNFGEISRAAAAVPDATTVKIVRGWGLQETAPVSVMVLSLREALRQSLPEGAGDPVFWERAEAALTEVFTGPAGQRGTLPSFSQEEPDRTSYYDDLLFALPDAERPDALLAVAFCVHVSVALGPAGVRALTTGDTARFTLRLNALTVRREQAAVLS</sequence>
<name>A0ABT0I8N1_9ACTN</name>
<reference evidence="3 4" key="1">
    <citation type="submission" date="2022-04" db="EMBL/GenBank/DDBJ databases">
        <title>Streptomyces sp. nov. LCR6-01 isolated from Lichen of Dirinaria sp.</title>
        <authorList>
            <person name="Kanchanasin P."/>
            <person name="Tanasupawat S."/>
            <person name="Phongsopitanun W."/>
        </authorList>
    </citation>
    <scope>NUCLEOTIDE SEQUENCE [LARGE SCALE GENOMIC DNA]</scope>
    <source>
        <strain evidence="3 4">LCR6-01</strain>
    </source>
</reference>
<evidence type="ECO:0000313" key="3">
    <source>
        <dbReference type="EMBL" id="MCK8677681.1"/>
    </source>
</evidence>
<dbReference type="EMBL" id="JALPTH010000007">
    <property type="protein sequence ID" value="MCK8677681.1"/>
    <property type="molecule type" value="Genomic_DNA"/>
</dbReference>
<dbReference type="Pfam" id="PF01338">
    <property type="entry name" value="Bac_thur_toxin"/>
    <property type="match status" value="1"/>
</dbReference>
<dbReference type="InterPro" id="IPR035918">
    <property type="entry name" value="CytB_endotoxin-like_sf"/>
</dbReference>
<gene>
    <name evidence="3" type="ORF">M1O15_09795</name>
</gene>
<evidence type="ECO:0000313" key="4">
    <source>
        <dbReference type="Proteomes" id="UP001522868"/>
    </source>
</evidence>
<proteinExistence type="inferred from homology"/>
<evidence type="ECO:0000256" key="2">
    <source>
        <dbReference type="ARBA" id="ARBA00022969"/>
    </source>
</evidence>
<dbReference type="SUPFAM" id="SSF55676">
    <property type="entry name" value="CytB endotoxin-like"/>
    <property type="match status" value="1"/>
</dbReference>
<accession>A0ABT0I8N1</accession>
<comment type="caution">
    <text evidence="3">The sequence shown here is derived from an EMBL/GenBank/DDBJ whole genome shotgun (WGS) entry which is preliminary data.</text>
</comment>
<protein>
    <submittedName>
        <fullName evidence="3">Type-2Aa cytolytic delta-endotoxin</fullName>
    </submittedName>
</protein>
<keyword evidence="4" id="KW-1185">Reference proteome</keyword>
<dbReference type="InterPro" id="IPR001615">
    <property type="entry name" value="Endotoxin_CytB"/>
</dbReference>
<dbReference type="RefSeq" id="WP_248632911.1">
    <property type="nucleotide sequence ID" value="NZ_JALPTH010000007.1"/>
</dbReference>